<protein>
    <submittedName>
        <fullName evidence="3">Spy/CpxP family protein refolding chaperone</fullName>
    </submittedName>
</protein>
<gene>
    <name evidence="3" type="ORF">KD146_03465</name>
</gene>
<dbReference type="Proteomes" id="UP000678281">
    <property type="component" value="Unassembled WGS sequence"/>
</dbReference>
<feature type="compositionally biased region" description="Gly residues" evidence="1">
    <location>
        <begin position="58"/>
        <end position="69"/>
    </location>
</feature>
<evidence type="ECO:0000313" key="3">
    <source>
        <dbReference type="EMBL" id="MBS3847750.1"/>
    </source>
</evidence>
<dbReference type="InterPro" id="IPR012899">
    <property type="entry name" value="LTXXQ"/>
</dbReference>
<keyword evidence="2" id="KW-0732">Signal</keyword>
<feature type="region of interest" description="Disordered" evidence="1">
    <location>
        <begin position="37"/>
        <end position="71"/>
    </location>
</feature>
<evidence type="ECO:0000313" key="4">
    <source>
        <dbReference type="Proteomes" id="UP000678281"/>
    </source>
</evidence>
<feature type="signal peptide" evidence="2">
    <location>
        <begin position="1"/>
        <end position="27"/>
    </location>
</feature>
<sequence>MKNLQTTAIVALMTAAVGLSAIAPSFAQTAAAPAAPAATEQAQGKGDMAQLRQRDGQRQGGQRGPGGMIGFEHGAEGVEIALVRLSHAIDMTPEQQALFDTFKTEALAAAASFSTAVEGLRPAAPATGENAERPDMSEMMQNRIAAQSAQLAALESVQPSMTAFFDSLTDEQKAELAPQRGERGGMGKGQMGKGGQHEQGQRHGGGDRGQRNGG</sequence>
<evidence type="ECO:0000256" key="1">
    <source>
        <dbReference type="SAM" id="MobiDB-lite"/>
    </source>
</evidence>
<feature type="region of interest" description="Disordered" evidence="1">
    <location>
        <begin position="170"/>
        <end position="214"/>
    </location>
</feature>
<proteinExistence type="predicted"/>
<feature type="compositionally biased region" description="Basic and acidic residues" evidence="1">
    <location>
        <begin position="170"/>
        <end position="185"/>
    </location>
</feature>
<feature type="chain" id="PRO_5037268235" evidence="2">
    <location>
        <begin position="28"/>
        <end position="214"/>
    </location>
</feature>
<reference evidence="3" key="1">
    <citation type="submission" date="2021-04" db="EMBL/GenBank/DDBJ databases">
        <title>Devosia litorisediminis sp. nov., isolated from a sand dune.</title>
        <authorList>
            <person name="Park S."/>
            <person name="Yoon J.-H."/>
        </authorList>
    </citation>
    <scope>NUCLEOTIDE SEQUENCE</scope>
    <source>
        <strain evidence="3">BSSL-BM10</strain>
    </source>
</reference>
<dbReference type="EMBL" id="JAGXTP010000001">
    <property type="protein sequence ID" value="MBS3847750.1"/>
    <property type="molecule type" value="Genomic_DNA"/>
</dbReference>
<name>A0A942ID13_9HYPH</name>
<evidence type="ECO:0000256" key="2">
    <source>
        <dbReference type="SAM" id="SignalP"/>
    </source>
</evidence>
<comment type="caution">
    <text evidence="3">The sequence shown here is derived from an EMBL/GenBank/DDBJ whole genome shotgun (WGS) entry which is preliminary data.</text>
</comment>
<accession>A0A942ID13</accession>
<organism evidence="3 4">
    <name type="scientific">Devosia litorisediminis</name>
    <dbReference type="NCBI Taxonomy" id="2829817"/>
    <lineage>
        <taxon>Bacteria</taxon>
        <taxon>Pseudomonadati</taxon>
        <taxon>Pseudomonadota</taxon>
        <taxon>Alphaproteobacteria</taxon>
        <taxon>Hyphomicrobiales</taxon>
        <taxon>Devosiaceae</taxon>
        <taxon>Devosia</taxon>
    </lineage>
</organism>
<feature type="compositionally biased region" description="Basic and acidic residues" evidence="1">
    <location>
        <begin position="195"/>
        <end position="214"/>
    </location>
</feature>
<dbReference type="RefSeq" id="WP_212657348.1">
    <property type="nucleotide sequence ID" value="NZ_JAGXTP010000001.1"/>
</dbReference>
<keyword evidence="4" id="KW-1185">Reference proteome</keyword>
<dbReference type="AlphaFoldDB" id="A0A942ID13"/>
<dbReference type="Pfam" id="PF07813">
    <property type="entry name" value="LTXXQ"/>
    <property type="match status" value="1"/>
</dbReference>
<dbReference type="GO" id="GO:0042597">
    <property type="term" value="C:periplasmic space"/>
    <property type="evidence" value="ECO:0007669"/>
    <property type="project" value="InterPro"/>
</dbReference>